<sequence length="645" mass="71257">MKLCSIGLLVAIASHGTLAKKYYNRQIANDRTGLLGPRSHHIYESQDEEEEDGNDIRNLRGNQARRTEGETGLPPFADDDYEAPSGGNGQFYTAESLDFFKKGIDPESFEWVDPDAIAPGAQTCGFLKAPLGSLPDVIYPTVEVYVCMRFAENQPAPKGNLFSHCGGPGSLSGCGLGVPFEYLGPEIANDYNLISIDQRGMGRSWPSFVQEECSLNSFERDENGTIVRTVTPPILEADAVEFTEENIKAVLPLIQQKTRDCWTCSQCDFQLNATQASGNVTNFHFLEYSGTRQLAEDIFRMRLLLNAPLMHMYGISYGTGVFSTYATIFPGFTGLLVLDSNVSPNPDFYHNARTMAIGFNERIDYIIFSCTARNVVNPGSCPVDDMRQCIRDIDRLLEAKYDSTPGGAGAEDLQRLVQIILANVDRAEEICNAAADGDTDLILKIKDELTPEVNEDDQMTKFDLNLAALPTWQVFGVFDNPDYTIIDEGMQVSLNMVRSQDRSGAIYDDDRLVKEAIEINERYTGAGTGLPGQVFLAEYLHGYYWPKGAPSSPAGNAFTTGILVGQLFDSATPYTWTQEMKMAFPNTHLLTSQSLFHGLGVADPDCQRHVKEYFKLGSPQFTDGEVCGADFANQDALINVFTPQF</sequence>
<dbReference type="PANTHER" id="PTHR43722">
    <property type="entry name" value="PROLINE IMINOPEPTIDASE"/>
    <property type="match status" value="1"/>
</dbReference>
<dbReference type="InterPro" id="IPR029058">
    <property type="entry name" value="AB_hydrolase_fold"/>
</dbReference>
<feature type="signal peptide" evidence="2">
    <location>
        <begin position="1"/>
        <end position="19"/>
    </location>
</feature>
<evidence type="ECO:0000259" key="3">
    <source>
        <dbReference type="Pfam" id="PF08386"/>
    </source>
</evidence>
<feature type="chain" id="PRO_5040150016" evidence="2">
    <location>
        <begin position="20"/>
        <end position="645"/>
    </location>
</feature>
<dbReference type="InterPro" id="IPR005944">
    <property type="entry name" value="Pro_iminopeptidase"/>
</dbReference>
<proteinExistence type="predicted"/>
<evidence type="ECO:0000256" key="1">
    <source>
        <dbReference type="SAM" id="MobiDB-lite"/>
    </source>
</evidence>
<name>A0A9N8EUX5_9STRA</name>
<accession>A0A9N8EUX5</accession>
<evidence type="ECO:0000313" key="4">
    <source>
        <dbReference type="EMBL" id="CAB9525991.1"/>
    </source>
</evidence>
<dbReference type="Proteomes" id="UP001153069">
    <property type="component" value="Unassembled WGS sequence"/>
</dbReference>
<gene>
    <name evidence="4" type="ORF">SEMRO_1760_G295860.1</name>
</gene>
<organism evidence="4 5">
    <name type="scientific">Seminavis robusta</name>
    <dbReference type="NCBI Taxonomy" id="568900"/>
    <lineage>
        <taxon>Eukaryota</taxon>
        <taxon>Sar</taxon>
        <taxon>Stramenopiles</taxon>
        <taxon>Ochrophyta</taxon>
        <taxon>Bacillariophyta</taxon>
        <taxon>Bacillariophyceae</taxon>
        <taxon>Bacillariophycidae</taxon>
        <taxon>Naviculales</taxon>
        <taxon>Naviculaceae</taxon>
        <taxon>Seminavis</taxon>
    </lineage>
</organism>
<evidence type="ECO:0000256" key="2">
    <source>
        <dbReference type="SAM" id="SignalP"/>
    </source>
</evidence>
<dbReference type="GO" id="GO:0005737">
    <property type="term" value="C:cytoplasm"/>
    <property type="evidence" value="ECO:0007669"/>
    <property type="project" value="InterPro"/>
</dbReference>
<dbReference type="OrthoDB" id="44838at2759"/>
<keyword evidence="5" id="KW-1185">Reference proteome</keyword>
<reference evidence="4" key="1">
    <citation type="submission" date="2020-06" db="EMBL/GenBank/DDBJ databases">
        <authorList>
            <consortium name="Plant Systems Biology data submission"/>
        </authorList>
    </citation>
    <scope>NUCLEOTIDE SEQUENCE</scope>
    <source>
        <strain evidence="4">D6</strain>
    </source>
</reference>
<feature type="domain" description="Peptidase S33 tripeptidyl aminopeptidase-like C-terminal" evidence="3">
    <location>
        <begin position="543"/>
        <end position="621"/>
    </location>
</feature>
<dbReference type="PANTHER" id="PTHR43722:SF1">
    <property type="entry name" value="PROLINE IMINOPEPTIDASE"/>
    <property type="match status" value="1"/>
</dbReference>
<evidence type="ECO:0000313" key="5">
    <source>
        <dbReference type="Proteomes" id="UP001153069"/>
    </source>
</evidence>
<protein>
    <submittedName>
        <fullName evidence="4">Secreted</fullName>
    </submittedName>
</protein>
<dbReference type="SUPFAM" id="SSF53474">
    <property type="entry name" value="alpha/beta-Hydrolases"/>
    <property type="match status" value="1"/>
</dbReference>
<dbReference type="Gene3D" id="3.40.50.1820">
    <property type="entry name" value="alpha/beta hydrolase"/>
    <property type="match status" value="1"/>
</dbReference>
<dbReference type="Pfam" id="PF08386">
    <property type="entry name" value="Abhydrolase_4"/>
    <property type="match status" value="1"/>
</dbReference>
<keyword evidence="2" id="KW-0732">Signal</keyword>
<dbReference type="GO" id="GO:0006508">
    <property type="term" value="P:proteolysis"/>
    <property type="evidence" value="ECO:0007669"/>
    <property type="project" value="InterPro"/>
</dbReference>
<dbReference type="EMBL" id="CAICTM010001758">
    <property type="protein sequence ID" value="CAB9525991.1"/>
    <property type="molecule type" value="Genomic_DNA"/>
</dbReference>
<dbReference type="AlphaFoldDB" id="A0A9N8EUX5"/>
<comment type="caution">
    <text evidence="4">The sequence shown here is derived from an EMBL/GenBank/DDBJ whole genome shotgun (WGS) entry which is preliminary data.</text>
</comment>
<dbReference type="InterPro" id="IPR013595">
    <property type="entry name" value="Pept_S33_TAP-like_C"/>
</dbReference>
<feature type="region of interest" description="Disordered" evidence="1">
    <location>
        <begin position="44"/>
        <end position="87"/>
    </location>
</feature>
<dbReference type="GO" id="GO:0004177">
    <property type="term" value="F:aminopeptidase activity"/>
    <property type="evidence" value="ECO:0007669"/>
    <property type="project" value="UniProtKB-EC"/>
</dbReference>